<gene>
    <name evidence="2" type="ORF">K435DRAFT_863916</name>
</gene>
<evidence type="ECO:0000313" key="3">
    <source>
        <dbReference type="Proteomes" id="UP000297245"/>
    </source>
</evidence>
<organism evidence="2 3">
    <name type="scientific">Dendrothele bispora (strain CBS 962.96)</name>
    <dbReference type="NCBI Taxonomy" id="1314807"/>
    <lineage>
        <taxon>Eukaryota</taxon>
        <taxon>Fungi</taxon>
        <taxon>Dikarya</taxon>
        <taxon>Basidiomycota</taxon>
        <taxon>Agaricomycotina</taxon>
        <taxon>Agaricomycetes</taxon>
        <taxon>Agaricomycetidae</taxon>
        <taxon>Agaricales</taxon>
        <taxon>Agaricales incertae sedis</taxon>
        <taxon>Dendrothele</taxon>
    </lineage>
</organism>
<proteinExistence type="predicted"/>
<accession>A0A4S8LP51</accession>
<evidence type="ECO:0000256" key="1">
    <source>
        <dbReference type="SAM" id="MobiDB-lite"/>
    </source>
</evidence>
<evidence type="ECO:0000313" key="2">
    <source>
        <dbReference type="EMBL" id="THU90890.1"/>
    </source>
</evidence>
<sequence length="63" mass="6511">MPVKLARAGAAFETGEFESVIWRGGGVGGKAEGEFGETEGEEGDVEVGEGGEEEEDGDNYDGN</sequence>
<keyword evidence="3" id="KW-1185">Reference proteome</keyword>
<feature type="compositionally biased region" description="Acidic residues" evidence="1">
    <location>
        <begin position="34"/>
        <end position="63"/>
    </location>
</feature>
<dbReference type="EMBL" id="ML179322">
    <property type="protein sequence ID" value="THU90890.1"/>
    <property type="molecule type" value="Genomic_DNA"/>
</dbReference>
<name>A0A4S8LP51_DENBC</name>
<dbReference type="Proteomes" id="UP000297245">
    <property type="component" value="Unassembled WGS sequence"/>
</dbReference>
<reference evidence="2 3" key="1">
    <citation type="journal article" date="2019" name="Nat. Ecol. Evol.">
        <title>Megaphylogeny resolves global patterns of mushroom evolution.</title>
        <authorList>
            <person name="Varga T."/>
            <person name="Krizsan K."/>
            <person name="Foldi C."/>
            <person name="Dima B."/>
            <person name="Sanchez-Garcia M."/>
            <person name="Sanchez-Ramirez S."/>
            <person name="Szollosi G.J."/>
            <person name="Szarkandi J.G."/>
            <person name="Papp V."/>
            <person name="Albert L."/>
            <person name="Andreopoulos W."/>
            <person name="Angelini C."/>
            <person name="Antonin V."/>
            <person name="Barry K.W."/>
            <person name="Bougher N.L."/>
            <person name="Buchanan P."/>
            <person name="Buyck B."/>
            <person name="Bense V."/>
            <person name="Catcheside P."/>
            <person name="Chovatia M."/>
            <person name="Cooper J."/>
            <person name="Damon W."/>
            <person name="Desjardin D."/>
            <person name="Finy P."/>
            <person name="Geml J."/>
            <person name="Haridas S."/>
            <person name="Hughes K."/>
            <person name="Justo A."/>
            <person name="Karasinski D."/>
            <person name="Kautmanova I."/>
            <person name="Kiss B."/>
            <person name="Kocsube S."/>
            <person name="Kotiranta H."/>
            <person name="LaButti K.M."/>
            <person name="Lechner B.E."/>
            <person name="Liimatainen K."/>
            <person name="Lipzen A."/>
            <person name="Lukacs Z."/>
            <person name="Mihaltcheva S."/>
            <person name="Morgado L.N."/>
            <person name="Niskanen T."/>
            <person name="Noordeloos M.E."/>
            <person name="Ohm R.A."/>
            <person name="Ortiz-Santana B."/>
            <person name="Ovrebo C."/>
            <person name="Racz N."/>
            <person name="Riley R."/>
            <person name="Savchenko A."/>
            <person name="Shiryaev A."/>
            <person name="Soop K."/>
            <person name="Spirin V."/>
            <person name="Szebenyi C."/>
            <person name="Tomsovsky M."/>
            <person name="Tulloss R.E."/>
            <person name="Uehling J."/>
            <person name="Grigoriev I.V."/>
            <person name="Vagvolgyi C."/>
            <person name="Papp T."/>
            <person name="Martin F.M."/>
            <person name="Miettinen O."/>
            <person name="Hibbett D.S."/>
            <person name="Nagy L.G."/>
        </authorList>
    </citation>
    <scope>NUCLEOTIDE SEQUENCE [LARGE SCALE GENOMIC DNA]</scope>
    <source>
        <strain evidence="2 3">CBS 962.96</strain>
    </source>
</reference>
<feature type="region of interest" description="Disordered" evidence="1">
    <location>
        <begin position="23"/>
        <end position="63"/>
    </location>
</feature>
<protein>
    <submittedName>
        <fullName evidence="2">Uncharacterized protein</fullName>
    </submittedName>
</protein>
<dbReference type="AlphaFoldDB" id="A0A4S8LP51"/>